<dbReference type="EMBL" id="FOTC01000003">
    <property type="protein sequence ID" value="SFL21507.1"/>
    <property type="molecule type" value="Genomic_DNA"/>
</dbReference>
<gene>
    <name evidence="2" type="ORF">SAMN04487950_2844</name>
</gene>
<keyword evidence="1" id="KW-0812">Transmembrane</keyword>
<sequence>MVQVRLLQALSFLGVTSGGILIWLAFQPENLMCPHERIIEACNPNFFYLIPGFLILLVGLGLAGFIYQRSSPVANP</sequence>
<proteinExistence type="predicted"/>
<keyword evidence="1" id="KW-0472">Membrane</keyword>
<evidence type="ECO:0000313" key="3">
    <source>
        <dbReference type="Proteomes" id="UP000199607"/>
    </source>
</evidence>
<name>A0A1I4FWZ8_9EURY</name>
<feature type="transmembrane region" description="Helical" evidence="1">
    <location>
        <begin position="6"/>
        <end position="26"/>
    </location>
</feature>
<reference evidence="3" key="1">
    <citation type="submission" date="2016-10" db="EMBL/GenBank/DDBJ databases">
        <authorList>
            <person name="Varghese N."/>
            <person name="Submissions S."/>
        </authorList>
    </citation>
    <scope>NUCLEOTIDE SEQUENCE [LARGE SCALE GENOMIC DNA]</scope>
    <source>
        <strain evidence="3">CGMCC 1.7738</strain>
    </source>
</reference>
<dbReference type="Proteomes" id="UP000199607">
    <property type="component" value="Unassembled WGS sequence"/>
</dbReference>
<keyword evidence="3" id="KW-1185">Reference proteome</keyword>
<feature type="transmembrane region" description="Helical" evidence="1">
    <location>
        <begin position="46"/>
        <end position="67"/>
    </location>
</feature>
<dbReference type="AlphaFoldDB" id="A0A1I4FWZ8"/>
<accession>A0A1I4FWZ8</accession>
<evidence type="ECO:0000313" key="2">
    <source>
        <dbReference type="EMBL" id="SFL21507.1"/>
    </source>
</evidence>
<organism evidence="2 3">
    <name type="scientific">Halogranum rubrum</name>
    <dbReference type="NCBI Taxonomy" id="553466"/>
    <lineage>
        <taxon>Archaea</taxon>
        <taxon>Methanobacteriati</taxon>
        <taxon>Methanobacteriota</taxon>
        <taxon>Stenosarchaea group</taxon>
        <taxon>Halobacteria</taxon>
        <taxon>Halobacteriales</taxon>
        <taxon>Haloferacaceae</taxon>
    </lineage>
</organism>
<evidence type="ECO:0000256" key="1">
    <source>
        <dbReference type="SAM" id="Phobius"/>
    </source>
</evidence>
<keyword evidence="1" id="KW-1133">Transmembrane helix</keyword>
<protein>
    <submittedName>
        <fullName evidence="2">Uncharacterized protein</fullName>
    </submittedName>
</protein>